<keyword evidence="3" id="KW-1185">Reference proteome</keyword>
<evidence type="ECO:0000313" key="3">
    <source>
        <dbReference type="Proteomes" id="UP001470230"/>
    </source>
</evidence>
<accession>A0ABR2GML5</accession>
<dbReference type="EMBL" id="JAPFFF010000216">
    <property type="protein sequence ID" value="KAK8835184.1"/>
    <property type="molecule type" value="Genomic_DNA"/>
</dbReference>
<dbReference type="EMBL" id="JAPFFF010000019">
    <property type="protein sequence ID" value="KAK8858270.1"/>
    <property type="molecule type" value="Genomic_DNA"/>
</dbReference>
<reference evidence="1 3" key="1">
    <citation type="submission" date="2024-04" db="EMBL/GenBank/DDBJ databases">
        <title>Tritrichomonas musculus Genome.</title>
        <authorList>
            <person name="Alves-Ferreira E."/>
            <person name="Grigg M."/>
            <person name="Lorenzi H."/>
            <person name="Galac M."/>
        </authorList>
    </citation>
    <scope>NUCLEOTIDE SEQUENCE [LARGE SCALE GENOMIC DNA]</scope>
    <source>
        <strain evidence="1 3">EAF2021</strain>
    </source>
</reference>
<gene>
    <name evidence="2" type="ORF">M9Y10_013372</name>
    <name evidence="1" type="ORF">M9Y10_017294</name>
</gene>
<evidence type="ECO:0000313" key="2">
    <source>
        <dbReference type="EMBL" id="KAK8858270.1"/>
    </source>
</evidence>
<organism evidence="1 3">
    <name type="scientific">Tritrichomonas musculus</name>
    <dbReference type="NCBI Taxonomy" id="1915356"/>
    <lineage>
        <taxon>Eukaryota</taxon>
        <taxon>Metamonada</taxon>
        <taxon>Parabasalia</taxon>
        <taxon>Tritrichomonadida</taxon>
        <taxon>Tritrichomonadidae</taxon>
        <taxon>Tritrichomonas</taxon>
    </lineage>
</organism>
<sequence length="276" mass="32222">MTDNDLDYGVPLFTHQYEIPTTILFHQNASPYSSKFNPYAIILKKDKIVQYKNATTQIGNEAQCLSKNLLNVSTVTECNLTNSQIKINDNQQPEIIKINSIENVNVKYSDNDSELCNFEEEEEDNGEEDFAEKNSNNPPFLFNNFVPNNNNGIGNILYQQNQMPQNRIIIPPFRDRFPKKSKIELTPEAKKFRDSFYKCYGDKKRFSKSVVRDIHNSICGALGLPRMSRAEYRSILLYFNNYAQYRHRIIQAINLKKSFFLRPIENKNRLRILPMQ</sequence>
<comment type="caution">
    <text evidence="1">The sequence shown here is derived from an EMBL/GenBank/DDBJ whole genome shotgun (WGS) entry which is preliminary data.</text>
</comment>
<dbReference type="Proteomes" id="UP001470230">
    <property type="component" value="Unassembled WGS sequence"/>
</dbReference>
<protein>
    <submittedName>
        <fullName evidence="1">Uncharacterized protein</fullName>
    </submittedName>
</protein>
<proteinExistence type="predicted"/>
<evidence type="ECO:0000313" key="1">
    <source>
        <dbReference type="EMBL" id="KAK8835184.1"/>
    </source>
</evidence>
<name>A0ABR2GML5_9EUKA</name>